<reference evidence="2" key="1">
    <citation type="submission" date="2002-03" db="EMBL/GenBank/DDBJ databases">
        <title>Oryza sativa nipponbare(GA3) genomic DNA, chromosome 2, PAC clone:P0463G12.</title>
        <authorList>
            <person name="Sasaki T."/>
            <person name="Matsumoto T."/>
            <person name="Yamamoto K."/>
        </authorList>
    </citation>
    <scope>NUCLEOTIDE SEQUENCE</scope>
</reference>
<evidence type="ECO:0000313" key="2">
    <source>
        <dbReference type="EMBL" id="BAD28215.1"/>
    </source>
</evidence>
<reference evidence="4" key="3">
    <citation type="journal article" date="2005" name="Nature">
        <title>The map-based sequence of the rice genome.</title>
        <authorList>
            <consortium name="International rice genome sequencing project (IRGSP)"/>
            <person name="Matsumoto T."/>
            <person name="Wu J."/>
            <person name="Kanamori H."/>
            <person name="Katayose Y."/>
            <person name="Fujisawa M."/>
            <person name="Namiki N."/>
            <person name="Mizuno H."/>
            <person name="Yamamoto K."/>
            <person name="Antonio B.A."/>
            <person name="Baba T."/>
            <person name="Sakata K."/>
            <person name="Nagamura Y."/>
            <person name="Aoki H."/>
            <person name="Arikawa K."/>
            <person name="Arita K."/>
            <person name="Bito T."/>
            <person name="Chiden Y."/>
            <person name="Fujitsuka N."/>
            <person name="Fukunaka R."/>
            <person name="Hamada M."/>
            <person name="Harada C."/>
            <person name="Hayashi A."/>
            <person name="Hijishita S."/>
            <person name="Honda M."/>
            <person name="Hosokawa S."/>
            <person name="Ichikawa Y."/>
            <person name="Idonuma A."/>
            <person name="Iijima M."/>
            <person name="Ikeda M."/>
            <person name="Ikeno M."/>
            <person name="Ito K."/>
            <person name="Ito S."/>
            <person name="Ito T."/>
            <person name="Ito Y."/>
            <person name="Ito Y."/>
            <person name="Iwabuchi A."/>
            <person name="Kamiya K."/>
            <person name="Karasawa W."/>
            <person name="Kurita K."/>
            <person name="Katagiri S."/>
            <person name="Kikuta A."/>
            <person name="Kobayashi H."/>
            <person name="Kobayashi N."/>
            <person name="Machita K."/>
            <person name="Maehara T."/>
            <person name="Masukawa M."/>
            <person name="Mizubayashi T."/>
            <person name="Mukai Y."/>
            <person name="Nagasaki H."/>
            <person name="Nagata Y."/>
            <person name="Naito S."/>
            <person name="Nakashima M."/>
            <person name="Nakama Y."/>
            <person name="Nakamichi Y."/>
            <person name="Nakamura M."/>
            <person name="Meguro A."/>
            <person name="Negishi M."/>
            <person name="Ohta I."/>
            <person name="Ohta T."/>
            <person name="Okamoto M."/>
            <person name="Ono N."/>
            <person name="Saji S."/>
            <person name="Sakaguchi M."/>
            <person name="Sakai K."/>
            <person name="Shibata M."/>
            <person name="Shimokawa T."/>
            <person name="Song J."/>
            <person name="Takazaki Y."/>
            <person name="Terasawa K."/>
            <person name="Tsugane M."/>
            <person name="Tsuji K."/>
            <person name="Ueda S."/>
            <person name="Waki K."/>
            <person name="Yamagata H."/>
            <person name="Yamamoto M."/>
            <person name="Yamamoto S."/>
            <person name="Yamane H."/>
            <person name="Yoshiki S."/>
            <person name="Yoshihara R."/>
            <person name="Yukawa K."/>
            <person name="Zhong H."/>
            <person name="Yano M."/>
            <person name="Yuan Q."/>
            <person name="Ouyang S."/>
            <person name="Liu J."/>
            <person name="Jones K.M."/>
            <person name="Gansberger K."/>
            <person name="Moffat K."/>
            <person name="Hill J."/>
            <person name="Bera J."/>
            <person name="Fadrosh D."/>
            <person name="Jin S."/>
            <person name="Johri S."/>
            <person name="Kim M."/>
            <person name="Overton L."/>
            <person name="Reardon M."/>
            <person name="Tsitrin T."/>
            <person name="Vuong H."/>
            <person name="Weaver B."/>
            <person name="Ciecko A."/>
            <person name="Tallon L."/>
            <person name="Jackson J."/>
            <person name="Pai G."/>
            <person name="Aken S.V."/>
            <person name="Utterback T."/>
            <person name="Reidmuller S."/>
            <person name="Feldblyum T."/>
            <person name="Hsiao J."/>
            <person name="Zismann V."/>
            <person name="Iobst S."/>
            <person name="de Vazeille A.R."/>
            <person name="Buell C.R."/>
            <person name="Ying K."/>
            <person name="Li Y."/>
            <person name="Lu T."/>
            <person name="Huang Y."/>
            <person name="Zhao Q."/>
            <person name="Feng Q."/>
            <person name="Zhang L."/>
            <person name="Zhu J."/>
            <person name="Weng Q."/>
            <person name="Mu J."/>
            <person name="Lu Y."/>
            <person name="Fan D."/>
            <person name="Liu Y."/>
            <person name="Guan J."/>
            <person name="Zhang Y."/>
            <person name="Yu S."/>
            <person name="Liu X."/>
            <person name="Zhang Y."/>
            <person name="Hong G."/>
            <person name="Han B."/>
            <person name="Choisne N."/>
            <person name="Demange N."/>
            <person name="Orjeda G."/>
            <person name="Samain S."/>
            <person name="Cattolico L."/>
            <person name="Pelletier E."/>
            <person name="Couloux A."/>
            <person name="Segurens B."/>
            <person name="Wincker P."/>
            <person name="D'Hont A."/>
            <person name="Scarpelli C."/>
            <person name="Weissenbach J."/>
            <person name="Salanoubat M."/>
            <person name="Quetier F."/>
            <person name="Yu Y."/>
            <person name="Kim H.R."/>
            <person name="Rambo T."/>
            <person name="Currie J."/>
            <person name="Collura K."/>
            <person name="Luo M."/>
            <person name="Yang T."/>
            <person name="Ammiraju J.S.S."/>
            <person name="Engler F."/>
            <person name="Soderlund C."/>
            <person name="Wing R.A."/>
            <person name="Palmer L.E."/>
            <person name="de la Bastide M."/>
            <person name="Spiegel L."/>
            <person name="Nascimento L."/>
            <person name="Zutavern T."/>
            <person name="O'Shaughnessy A."/>
            <person name="Dike S."/>
            <person name="Dedhia N."/>
            <person name="Preston R."/>
            <person name="Balija V."/>
            <person name="McCombie W.R."/>
            <person name="Chow T."/>
            <person name="Chen H."/>
            <person name="Chung M."/>
            <person name="Chen C."/>
            <person name="Shaw J."/>
            <person name="Wu H."/>
            <person name="Hsiao K."/>
            <person name="Chao Y."/>
            <person name="Chu M."/>
            <person name="Cheng C."/>
            <person name="Hour A."/>
            <person name="Lee P."/>
            <person name="Lin S."/>
            <person name="Lin Y."/>
            <person name="Liou J."/>
            <person name="Liu S."/>
            <person name="Hsing Y."/>
            <person name="Raghuvanshi S."/>
            <person name="Mohanty A."/>
            <person name="Bharti A.K."/>
            <person name="Gaur A."/>
            <person name="Gupta V."/>
            <person name="Kumar D."/>
            <person name="Ravi V."/>
            <person name="Vij S."/>
            <person name="Kapur A."/>
            <person name="Khurana P."/>
            <person name="Khurana P."/>
            <person name="Khurana J.P."/>
            <person name="Tyagi A.K."/>
            <person name="Gaikwad K."/>
            <person name="Singh A."/>
            <person name="Dalal V."/>
            <person name="Srivastava S."/>
            <person name="Dixit A."/>
            <person name="Pal A.K."/>
            <person name="Ghazi I.A."/>
            <person name="Yadav M."/>
            <person name="Pandit A."/>
            <person name="Bhargava A."/>
            <person name="Sureshbabu K."/>
            <person name="Batra K."/>
            <person name="Sharma T.R."/>
            <person name="Mohapatra T."/>
            <person name="Singh N.K."/>
            <person name="Messing J."/>
            <person name="Nelson A.B."/>
            <person name="Fuks G."/>
            <person name="Kavchok S."/>
            <person name="Keizer G."/>
            <person name="Linton E."/>
            <person name="Llaca V."/>
            <person name="Song R."/>
            <person name="Tanyolac B."/>
            <person name="Young S."/>
            <person name="Ho-Il K."/>
            <person name="Hahn J.H."/>
            <person name="Sangsakoo G."/>
            <person name="Vanavichit A."/>
            <person name="de Mattos Luiz.A.T."/>
            <person name="Zimmer P.D."/>
            <person name="Malone G."/>
            <person name="Dellagostin O."/>
            <person name="de Oliveira A.C."/>
            <person name="Bevan M."/>
            <person name="Bancroft I."/>
            <person name="Minx P."/>
            <person name="Cordum H."/>
            <person name="Wilson R."/>
            <person name="Cheng Z."/>
            <person name="Jin W."/>
            <person name="Jiang J."/>
            <person name="Leong S.A."/>
            <person name="Iwama H."/>
            <person name="Gojobori T."/>
            <person name="Itoh T."/>
            <person name="Niimura Y."/>
            <person name="Fujii Y."/>
            <person name="Habara T."/>
            <person name="Sakai H."/>
            <person name="Sato Y."/>
            <person name="Wilson G."/>
            <person name="Kumar K."/>
            <person name="McCouch S."/>
            <person name="Juretic N."/>
            <person name="Hoen D."/>
            <person name="Wright S."/>
            <person name="Bruskiewich R."/>
            <person name="Bureau T."/>
            <person name="Miyao A."/>
            <person name="Hirochika H."/>
            <person name="Nishikawa T."/>
            <person name="Kadowaki K."/>
            <person name="Sugiura M."/>
            <person name="Burr B."/>
            <person name="Sasaki T."/>
        </authorList>
    </citation>
    <scope>NUCLEOTIDE SEQUENCE [LARGE SCALE GENOMIC DNA]</scope>
    <source>
        <strain evidence="4">cv. Nipponbare</strain>
    </source>
</reference>
<dbReference type="Proteomes" id="UP000000763">
    <property type="component" value="Chromosome 2"/>
</dbReference>
<gene>
    <name evidence="3" type="ORF">OSJNBa0052K15.2</name>
    <name evidence="2" type="ORF">P0463G12.37</name>
</gene>
<dbReference type="EMBL" id="AP006844">
    <property type="protein sequence ID" value="BAD29683.1"/>
    <property type="molecule type" value="Genomic_DNA"/>
</dbReference>
<evidence type="ECO:0000313" key="3">
    <source>
        <dbReference type="EMBL" id="BAD29683.1"/>
    </source>
</evidence>
<accession>Q6EN52</accession>
<sequence>MERRRRFTLCLAGAPPHHGRPALPAAAIARRVQQGDSRHPRQRRRRAVVGGRRPVGT</sequence>
<proteinExistence type="predicted"/>
<evidence type="ECO:0000256" key="1">
    <source>
        <dbReference type="SAM" id="MobiDB-lite"/>
    </source>
</evidence>
<protein>
    <submittedName>
        <fullName evidence="3">Uncharacterized protein</fullName>
    </submittedName>
</protein>
<reference evidence="3" key="2">
    <citation type="submission" date="2004-04" db="EMBL/GenBank/DDBJ databases">
        <title>Oryza sativa nipponbare(GA3) genomic DNA, chromosome 2, BAC clone:OSJNBa0052K15.</title>
        <authorList>
            <person name="Sasaki T."/>
            <person name="Matsumoto T."/>
            <person name="Fujisawa M."/>
        </authorList>
    </citation>
    <scope>NUCLEOTIDE SEQUENCE</scope>
</reference>
<dbReference type="EMBL" id="AP004875">
    <property type="protein sequence ID" value="BAD28215.1"/>
    <property type="molecule type" value="Genomic_DNA"/>
</dbReference>
<evidence type="ECO:0000313" key="4">
    <source>
        <dbReference type="Proteomes" id="UP000000763"/>
    </source>
</evidence>
<dbReference type="AlphaFoldDB" id="Q6EN52"/>
<name>Q6EN52_ORYSJ</name>
<feature type="region of interest" description="Disordered" evidence="1">
    <location>
        <begin position="30"/>
        <end position="57"/>
    </location>
</feature>
<feature type="compositionally biased region" description="Low complexity" evidence="1">
    <location>
        <begin position="48"/>
        <end position="57"/>
    </location>
</feature>
<organism evidence="3 4">
    <name type="scientific">Oryza sativa subsp. japonica</name>
    <name type="common">Rice</name>
    <dbReference type="NCBI Taxonomy" id="39947"/>
    <lineage>
        <taxon>Eukaryota</taxon>
        <taxon>Viridiplantae</taxon>
        <taxon>Streptophyta</taxon>
        <taxon>Embryophyta</taxon>
        <taxon>Tracheophyta</taxon>
        <taxon>Spermatophyta</taxon>
        <taxon>Magnoliopsida</taxon>
        <taxon>Liliopsida</taxon>
        <taxon>Poales</taxon>
        <taxon>Poaceae</taxon>
        <taxon>BOP clade</taxon>
        <taxon>Oryzoideae</taxon>
        <taxon>Oryzeae</taxon>
        <taxon>Oryzinae</taxon>
        <taxon>Oryza</taxon>
        <taxon>Oryza sativa</taxon>
    </lineage>
</organism>
<reference evidence="4" key="4">
    <citation type="journal article" date="2008" name="Nucleic Acids Res.">
        <title>The rice annotation project database (RAP-DB): 2008 update.</title>
        <authorList>
            <consortium name="The rice annotation project (RAP)"/>
        </authorList>
    </citation>
    <scope>GENOME REANNOTATION</scope>
    <source>
        <strain evidence="4">cv. Nipponbare</strain>
    </source>
</reference>